<sequence>MIRVFNLFVPAGAFILLITDLVLFEGLLLAALALGYGTLAPATEPQAADLLLPTVVFLTVLCATGLYERRFLGDVRQMAVRAFTGAVLTLAALLALALIRPQAWESAPEVAAAVLGSALGAMLLRHAYMRLSRLEALRGRVVVVGGAEGVGQIAGIAATRATPRFCLTGFVPLDGTTAAGVPTVPETTLLEFCRTARVTEVVVAPDPAGPEPRQNLLVGLREAGIRVLDRATFLEREAKQIDVAMPCPHWALYSSGSAGEGVAAAAKRVLDLVAASLLLLLTLPLMLITAAAIRLEDGGPVFYRQERVGRHGRSFMLIKFRSMRVDAEKDGVARWAVSRDPRITLIGSLIRPIRVDEIPQVLNVLRGEMSFVGPRPERPAIVAELEQRMPAYAWRHIVKPGITGWAQVNYPYGASFEDSREKLKYDLYYVKNRSLMMDLLIILQTVRVVLFSEGGR</sequence>
<dbReference type="NCBIfam" id="TIGR03025">
    <property type="entry name" value="EPS_sugtrans"/>
    <property type="match status" value="1"/>
</dbReference>
<evidence type="ECO:0000313" key="11">
    <source>
        <dbReference type="Proteomes" id="UP001596456"/>
    </source>
</evidence>
<name>A0ABW2L0W7_9PROT</name>
<keyword evidence="5 8" id="KW-1133">Transmembrane helix</keyword>
<feature type="domain" description="Bacterial sugar transferase" evidence="9">
    <location>
        <begin position="267"/>
        <end position="450"/>
    </location>
</feature>
<dbReference type="RefSeq" id="WP_377360820.1">
    <property type="nucleotide sequence ID" value="NZ_JBHTCM010000028.1"/>
</dbReference>
<dbReference type="InterPro" id="IPR017475">
    <property type="entry name" value="EPS_sugar_tfrase"/>
</dbReference>
<keyword evidence="7" id="KW-0270">Exopolysaccharide synthesis</keyword>
<dbReference type="InterPro" id="IPR003362">
    <property type="entry name" value="Bact_transf"/>
</dbReference>
<dbReference type="Proteomes" id="UP001596456">
    <property type="component" value="Unassembled WGS sequence"/>
</dbReference>
<feature type="transmembrane region" description="Helical" evidence="8">
    <location>
        <begin position="7"/>
        <end position="30"/>
    </location>
</feature>
<feature type="transmembrane region" description="Helical" evidence="8">
    <location>
        <begin position="272"/>
        <end position="293"/>
    </location>
</feature>
<dbReference type="NCBIfam" id="TIGR03013">
    <property type="entry name" value="EpsB_2"/>
    <property type="match status" value="1"/>
</dbReference>
<evidence type="ECO:0000256" key="6">
    <source>
        <dbReference type="ARBA" id="ARBA00023136"/>
    </source>
</evidence>
<comment type="caution">
    <text evidence="10">The sequence shown here is derived from an EMBL/GenBank/DDBJ whole genome shotgun (WGS) entry which is preliminary data.</text>
</comment>
<evidence type="ECO:0000256" key="8">
    <source>
        <dbReference type="SAM" id="Phobius"/>
    </source>
</evidence>
<organism evidence="10 11">
    <name type="scientific">Rhodocista pekingensis</name>
    <dbReference type="NCBI Taxonomy" id="201185"/>
    <lineage>
        <taxon>Bacteria</taxon>
        <taxon>Pseudomonadati</taxon>
        <taxon>Pseudomonadota</taxon>
        <taxon>Alphaproteobacteria</taxon>
        <taxon>Rhodospirillales</taxon>
        <taxon>Azospirillaceae</taxon>
        <taxon>Rhodocista</taxon>
    </lineage>
</organism>
<evidence type="ECO:0000256" key="4">
    <source>
        <dbReference type="ARBA" id="ARBA00022692"/>
    </source>
</evidence>
<evidence type="ECO:0000259" key="9">
    <source>
        <dbReference type="Pfam" id="PF02397"/>
    </source>
</evidence>
<keyword evidence="3" id="KW-0808">Transferase</keyword>
<accession>A0ABW2L0W7</accession>
<comment type="similarity">
    <text evidence="2">Belongs to the bacterial sugar transferase family.</text>
</comment>
<feature type="transmembrane region" description="Helical" evidence="8">
    <location>
        <begin position="79"/>
        <end position="98"/>
    </location>
</feature>
<keyword evidence="4 8" id="KW-0812">Transmembrane</keyword>
<evidence type="ECO:0000256" key="2">
    <source>
        <dbReference type="ARBA" id="ARBA00006464"/>
    </source>
</evidence>
<keyword evidence="11" id="KW-1185">Reference proteome</keyword>
<evidence type="ECO:0000256" key="3">
    <source>
        <dbReference type="ARBA" id="ARBA00022679"/>
    </source>
</evidence>
<evidence type="ECO:0000256" key="5">
    <source>
        <dbReference type="ARBA" id="ARBA00022989"/>
    </source>
</evidence>
<dbReference type="EMBL" id="JBHTCM010000028">
    <property type="protein sequence ID" value="MFC7335288.1"/>
    <property type="molecule type" value="Genomic_DNA"/>
</dbReference>
<feature type="transmembrane region" description="Helical" evidence="8">
    <location>
        <begin position="50"/>
        <end position="67"/>
    </location>
</feature>
<dbReference type="InterPro" id="IPR017464">
    <property type="entry name" value="Sugar_tfrase_EpsB_2"/>
</dbReference>
<reference evidence="11" key="1">
    <citation type="journal article" date="2019" name="Int. J. Syst. Evol. Microbiol.">
        <title>The Global Catalogue of Microorganisms (GCM) 10K type strain sequencing project: providing services to taxonomists for standard genome sequencing and annotation.</title>
        <authorList>
            <consortium name="The Broad Institute Genomics Platform"/>
            <consortium name="The Broad Institute Genome Sequencing Center for Infectious Disease"/>
            <person name="Wu L."/>
            <person name="Ma J."/>
        </authorList>
    </citation>
    <scope>NUCLEOTIDE SEQUENCE [LARGE SCALE GENOMIC DNA]</scope>
    <source>
        <strain evidence="11">CGMCC 1.16275</strain>
    </source>
</reference>
<dbReference type="PANTHER" id="PTHR30576">
    <property type="entry name" value="COLANIC BIOSYNTHESIS UDP-GLUCOSE LIPID CARRIER TRANSFERASE"/>
    <property type="match status" value="1"/>
</dbReference>
<dbReference type="Pfam" id="PF02397">
    <property type="entry name" value="Bac_transf"/>
    <property type="match status" value="1"/>
</dbReference>
<comment type="subcellular location">
    <subcellularLocation>
        <location evidence="1">Membrane</location>
        <topology evidence="1">Multi-pass membrane protein</topology>
    </subcellularLocation>
</comment>
<keyword evidence="6 8" id="KW-0472">Membrane</keyword>
<proteinExistence type="inferred from homology"/>
<evidence type="ECO:0000313" key="10">
    <source>
        <dbReference type="EMBL" id="MFC7335288.1"/>
    </source>
</evidence>
<evidence type="ECO:0000256" key="7">
    <source>
        <dbReference type="ARBA" id="ARBA00023169"/>
    </source>
</evidence>
<gene>
    <name evidence="10" type="ORF">ACFQPS_19125</name>
</gene>
<protein>
    <submittedName>
        <fullName evidence="10">TIGR03013 family XrtA/PEP-CTERM system glycosyltransferase</fullName>
    </submittedName>
</protein>
<evidence type="ECO:0000256" key="1">
    <source>
        <dbReference type="ARBA" id="ARBA00004141"/>
    </source>
</evidence>
<dbReference type="PANTHER" id="PTHR30576:SF0">
    <property type="entry name" value="UNDECAPRENYL-PHOSPHATE N-ACETYLGALACTOSAMINYL 1-PHOSPHATE TRANSFERASE-RELATED"/>
    <property type="match status" value="1"/>
</dbReference>
<feature type="transmembrane region" description="Helical" evidence="8">
    <location>
        <begin position="110"/>
        <end position="128"/>
    </location>
</feature>